<name>A0A6J5MYP9_9CAUD</name>
<evidence type="ECO:0000313" key="10">
    <source>
        <dbReference type="EMBL" id="CAB4220185.1"/>
    </source>
</evidence>
<dbReference type="EMBL" id="LR796980">
    <property type="protein sequence ID" value="CAB4179278.1"/>
    <property type="molecule type" value="Genomic_DNA"/>
</dbReference>
<dbReference type="EMBL" id="LR797180">
    <property type="protein sequence ID" value="CAB4192071.1"/>
    <property type="molecule type" value="Genomic_DNA"/>
</dbReference>
<evidence type="ECO:0000313" key="9">
    <source>
        <dbReference type="EMBL" id="CAB4216032.1"/>
    </source>
</evidence>
<protein>
    <submittedName>
        <fullName evidence="3">Uncharacterized protein</fullName>
    </submittedName>
</protein>
<proteinExistence type="predicted"/>
<evidence type="ECO:0000313" key="6">
    <source>
        <dbReference type="EMBL" id="CAB4179278.1"/>
    </source>
</evidence>
<reference evidence="3" key="1">
    <citation type="submission" date="2020-04" db="EMBL/GenBank/DDBJ databases">
        <authorList>
            <person name="Chiriac C."/>
            <person name="Salcher M."/>
            <person name="Ghai R."/>
            <person name="Kavagutti S V."/>
        </authorList>
    </citation>
    <scope>NUCLEOTIDE SEQUENCE</scope>
</reference>
<sequence length="78" mass="7896">MSDITTVQVTTTDVSNVAVTTDITVLSQSSGTINLASMSLATTVTDIARSGVVGVSVLAARADHVHSAADLLMDGGNY</sequence>
<dbReference type="EMBL" id="LR796548">
    <property type="protein sequence ID" value="CAB4151011.1"/>
    <property type="molecule type" value="Genomic_DNA"/>
</dbReference>
<dbReference type="EMBL" id="LR796917">
    <property type="protein sequence ID" value="CAB4175204.1"/>
    <property type="molecule type" value="Genomic_DNA"/>
</dbReference>
<evidence type="ECO:0000313" key="7">
    <source>
        <dbReference type="EMBL" id="CAB4188751.1"/>
    </source>
</evidence>
<dbReference type="EMBL" id="LR796709">
    <property type="protein sequence ID" value="CAB4160634.1"/>
    <property type="molecule type" value="Genomic_DNA"/>
</dbReference>
<evidence type="ECO:0000313" key="8">
    <source>
        <dbReference type="EMBL" id="CAB4192071.1"/>
    </source>
</evidence>
<gene>
    <name evidence="6" type="ORF">UFOVP1031_50</name>
    <name evidence="7" type="ORF">UFOVP1172_85</name>
    <name evidence="8" type="ORF">UFOVP1240_147</name>
    <name evidence="9" type="ORF">UFOVP1486_47</name>
    <name evidence="11" type="ORF">UFOVP1578_122</name>
    <name evidence="10" type="ORF">UFOVP1630_114</name>
    <name evidence="1" type="ORF">UFOVP288_7</name>
    <name evidence="2" type="ORF">UFOVP483_32</name>
    <name evidence="3" type="ORF">UFOVP573_108</name>
    <name evidence="4" type="ORF">UFOVP769_7</name>
    <name evidence="5" type="ORF">UFOVP962_132</name>
</gene>
<evidence type="ECO:0000313" key="11">
    <source>
        <dbReference type="EMBL" id="CAB5230801.1"/>
    </source>
</evidence>
<evidence type="ECO:0000313" key="5">
    <source>
        <dbReference type="EMBL" id="CAB4175204.1"/>
    </source>
</evidence>
<evidence type="ECO:0000313" key="3">
    <source>
        <dbReference type="EMBL" id="CAB4151011.1"/>
    </source>
</evidence>
<evidence type="ECO:0000313" key="4">
    <source>
        <dbReference type="EMBL" id="CAB4160634.1"/>
    </source>
</evidence>
<accession>A0A6J5MYP9</accession>
<dbReference type="EMBL" id="LR796461">
    <property type="protein sequence ID" value="CAB4146070.1"/>
    <property type="molecule type" value="Genomic_DNA"/>
</dbReference>
<organism evidence="3">
    <name type="scientific">uncultured Caudovirales phage</name>
    <dbReference type="NCBI Taxonomy" id="2100421"/>
    <lineage>
        <taxon>Viruses</taxon>
        <taxon>Duplodnaviria</taxon>
        <taxon>Heunggongvirae</taxon>
        <taxon>Uroviricota</taxon>
        <taxon>Caudoviricetes</taxon>
        <taxon>Peduoviridae</taxon>
        <taxon>Maltschvirus</taxon>
        <taxon>Maltschvirus maltsch</taxon>
    </lineage>
</organism>
<dbReference type="EMBL" id="LR797492">
    <property type="protein sequence ID" value="CAB4220185.1"/>
    <property type="molecule type" value="Genomic_DNA"/>
</dbReference>
<dbReference type="EMBL" id="LR797434">
    <property type="protein sequence ID" value="CAB4216032.1"/>
    <property type="molecule type" value="Genomic_DNA"/>
</dbReference>
<evidence type="ECO:0000313" key="1">
    <source>
        <dbReference type="EMBL" id="CAB4135605.1"/>
    </source>
</evidence>
<dbReference type="EMBL" id="LR797130">
    <property type="protein sequence ID" value="CAB4188751.1"/>
    <property type="molecule type" value="Genomic_DNA"/>
</dbReference>
<dbReference type="EMBL" id="LR796305">
    <property type="protein sequence ID" value="CAB4135605.1"/>
    <property type="molecule type" value="Genomic_DNA"/>
</dbReference>
<dbReference type="EMBL" id="LR798423">
    <property type="protein sequence ID" value="CAB5230801.1"/>
    <property type="molecule type" value="Genomic_DNA"/>
</dbReference>
<evidence type="ECO:0000313" key="2">
    <source>
        <dbReference type="EMBL" id="CAB4146070.1"/>
    </source>
</evidence>